<evidence type="ECO:0000256" key="1">
    <source>
        <dbReference type="SAM" id="MobiDB-lite"/>
    </source>
</evidence>
<name>A0A0F9RSM7_9ZZZZ</name>
<proteinExistence type="predicted"/>
<reference evidence="2" key="1">
    <citation type="journal article" date="2015" name="Nature">
        <title>Complex archaea that bridge the gap between prokaryotes and eukaryotes.</title>
        <authorList>
            <person name="Spang A."/>
            <person name="Saw J.H."/>
            <person name="Jorgensen S.L."/>
            <person name="Zaremba-Niedzwiedzka K."/>
            <person name="Martijn J."/>
            <person name="Lind A.E."/>
            <person name="van Eijk R."/>
            <person name="Schleper C."/>
            <person name="Guy L."/>
            <person name="Ettema T.J."/>
        </authorList>
    </citation>
    <scope>NUCLEOTIDE SEQUENCE</scope>
</reference>
<accession>A0A0F9RSM7</accession>
<gene>
    <name evidence="2" type="ORF">LCGC14_0937100</name>
</gene>
<feature type="compositionally biased region" description="Acidic residues" evidence="1">
    <location>
        <begin position="16"/>
        <end position="26"/>
    </location>
</feature>
<dbReference type="EMBL" id="LAZR01003256">
    <property type="protein sequence ID" value="KKN20298.1"/>
    <property type="molecule type" value="Genomic_DNA"/>
</dbReference>
<feature type="region of interest" description="Disordered" evidence="1">
    <location>
        <begin position="1"/>
        <end position="48"/>
    </location>
</feature>
<comment type="caution">
    <text evidence="2">The sequence shown here is derived from an EMBL/GenBank/DDBJ whole genome shotgun (WGS) entry which is preliminary data.</text>
</comment>
<evidence type="ECO:0000313" key="2">
    <source>
        <dbReference type="EMBL" id="KKN20298.1"/>
    </source>
</evidence>
<sequence length="162" mass="18464">MAQEFTDEQLNQAMEDFSEDQSEDMEENRLLSGTEWQEGYGPPEPEERHNAHTFLAKAVFDQPNTLKTTFLTEGELGRPDFSVRFLASIKTVAEDLIDPLAKHFELENGVAHYFGEKMENITASGLSNKGFSMNMNVTRKMDATRKRVRDPVDNFKGGQRKI</sequence>
<dbReference type="AlphaFoldDB" id="A0A0F9RSM7"/>
<protein>
    <submittedName>
        <fullName evidence="2">Uncharacterized protein</fullName>
    </submittedName>
</protein>
<organism evidence="2">
    <name type="scientific">marine sediment metagenome</name>
    <dbReference type="NCBI Taxonomy" id="412755"/>
    <lineage>
        <taxon>unclassified sequences</taxon>
        <taxon>metagenomes</taxon>
        <taxon>ecological metagenomes</taxon>
    </lineage>
</organism>